<gene>
    <name evidence="2" type="ORF">E4U13_005743</name>
</gene>
<accession>A0A9P7PVI2</accession>
<dbReference type="AlphaFoldDB" id="A0A9P7PVI2"/>
<comment type="caution">
    <text evidence="2">The sequence shown here is derived from an EMBL/GenBank/DDBJ whole genome shotgun (WGS) entry which is preliminary data.</text>
</comment>
<evidence type="ECO:0000313" key="3">
    <source>
        <dbReference type="Proteomes" id="UP000732380"/>
    </source>
</evidence>
<feature type="non-terminal residue" evidence="2">
    <location>
        <position position="119"/>
    </location>
</feature>
<proteinExistence type="predicted"/>
<evidence type="ECO:0000256" key="1">
    <source>
        <dbReference type="SAM" id="MobiDB-lite"/>
    </source>
</evidence>
<dbReference type="Gene3D" id="3.40.50.300">
    <property type="entry name" value="P-loop containing nucleotide triphosphate hydrolases"/>
    <property type="match status" value="1"/>
</dbReference>
<dbReference type="InterPro" id="IPR027417">
    <property type="entry name" value="P-loop_NTPase"/>
</dbReference>
<name>A0A9P7PVI2_9HYPO</name>
<dbReference type="EMBL" id="SRQM01000477">
    <property type="protein sequence ID" value="KAG6109591.1"/>
    <property type="molecule type" value="Genomic_DNA"/>
</dbReference>
<evidence type="ECO:0000313" key="2">
    <source>
        <dbReference type="EMBL" id="KAG6109591.1"/>
    </source>
</evidence>
<keyword evidence="3" id="KW-1185">Reference proteome</keyword>
<dbReference type="Proteomes" id="UP000732380">
    <property type="component" value="Unassembled WGS sequence"/>
</dbReference>
<feature type="region of interest" description="Disordered" evidence="1">
    <location>
        <begin position="1"/>
        <end position="23"/>
    </location>
</feature>
<sequence>MQAGAVTEQLGPQAKARAFRERPGRGAVQAITPTMYSKSISAASCSLQQMMGRGTEFRGQQSSEIRAVVVWDKPIVQITSTGGRKSLSFMLPAYCPPEGITIVIVPLVALQLDLFKRCM</sequence>
<reference evidence="2 3" key="1">
    <citation type="journal article" date="2020" name="bioRxiv">
        <title>Whole genome comparisons of ergot fungi reveals the divergence and evolution of species within the genus Claviceps are the result of varying mechanisms driving genome evolution and host range expansion.</title>
        <authorList>
            <person name="Wyka S.A."/>
            <person name="Mondo S.J."/>
            <person name="Liu M."/>
            <person name="Dettman J."/>
            <person name="Nalam V."/>
            <person name="Broders K.D."/>
        </authorList>
    </citation>
    <scope>NUCLEOTIDE SEQUENCE [LARGE SCALE GENOMIC DNA]</scope>
    <source>
        <strain evidence="2 3">LM576</strain>
    </source>
</reference>
<organism evidence="2 3">
    <name type="scientific">Claviceps humidiphila</name>
    <dbReference type="NCBI Taxonomy" id="1294629"/>
    <lineage>
        <taxon>Eukaryota</taxon>
        <taxon>Fungi</taxon>
        <taxon>Dikarya</taxon>
        <taxon>Ascomycota</taxon>
        <taxon>Pezizomycotina</taxon>
        <taxon>Sordariomycetes</taxon>
        <taxon>Hypocreomycetidae</taxon>
        <taxon>Hypocreales</taxon>
        <taxon>Clavicipitaceae</taxon>
        <taxon>Claviceps</taxon>
    </lineage>
</organism>
<protein>
    <submittedName>
        <fullName evidence="2">Uncharacterized protein</fullName>
    </submittedName>
</protein>